<feature type="domain" description="Ig-like" evidence="2">
    <location>
        <begin position="6"/>
        <end position="95"/>
    </location>
</feature>
<dbReference type="Ensembl" id="ENSPSTT00000023114.1">
    <property type="protein sequence ID" value="ENSPSTP00000022009.1"/>
    <property type="gene ID" value="ENSPSTG00000016125.1"/>
</dbReference>
<sequence length="119" mass="12786">ASPSAPRLFPLVPCSPSASSYLVGCAAFDFLPNSVTFSWFDSSNRSVPALDFPSSRISARGFRASSRLQLPQSEGKEKQPFRCRAAHPRGNVEVVLQNPGETRAGGGGGIFAWWPSVVF</sequence>
<dbReference type="Pfam" id="PF07654">
    <property type="entry name" value="C1-set"/>
    <property type="match status" value="1"/>
</dbReference>
<dbReference type="InterPro" id="IPR050380">
    <property type="entry name" value="Immune_Resp_Modulators"/>
</dbReference>
<reference evidence="3" key="1">
    <citation type="submission" date="2025-08" db="UniProtKB">
        <authorList>
            <consortium name="Ensembl"/>
        </authorList>
    </citation>
    <scope>IDENTIFICATION</scope>
</reference>
<accession>A0A8C9FW65</accession>
<protein>
    <recommendedName>
        <fullName evidence="2">Ig-like domain-containing protein</fullName>
    </recommendedName>
</protein>
<evidence type="ECO:0000259" key="2">
    <source>
        <dbReference type="PROSITE" id="PS50835"/>
    </source>
</evidence>
<dbReference type="SUPFAM" id="SSF48726">
    <property type="entry name" value="Immunoglobulin"/>
    <property type="match status" value="1"/>
</dbReference>
<dbReference type="PANTHER" id="PTHR23411">
    <property type="entry name" value="TAPASIN"/>
    <property type="match status" value="1"/>
</dbReference>
<dbReference type="InterPro" id="IPR036179">
    <property type="entry name" value="Ig-like_dom_sf"/>
</dbReference>
<dbReference type="AlphaFoldDB" id="A0A8C9FW65"/>
<proteinExistence type="predicted"/>
<dbReference type="Gene3D" id="2.60.40.10">
    <property type="entry name" value="Immunoglobulins"/>
    <property type="match status" value="1"/>
</dbReference>
<dbReference type="InterPro" id="IPR003597">
    <property type="entry name" value="Ig_C1-set"/>
</dbReference>
<keyword evidence="4" id="KW-1185">Reference proteome</keyword>
<reference evidence="3" key="2">
    <citation type="submission" date="2025-09" db="UniProtKB">
        <authorList>
            <consortium name="Ensembl"/>
        </authorList>
    </citation>
    <scope>IDENTIFICATION</scope>
</reference>
<dbReference type="Proteomes" id="UP000694428">
    <property type="component" value="Unplaced"/>
</dbReference>
<dbReference type="InterPro" id="IPR013783">
    <property type="entry name" value="Ig-like_fold"/>
</dbReference>
<keyword evidence="1" id="KW-0393">Immunoglobulin domain</keyword>
<evidence type="ECO:0000313" key="4">
    <source>
        <dbReference type="Proteomes" id="UP000694428"/>
    </source>
</evidence>
<name>A0A8C9FW65_PAVCR</name>
<evidence type="ECO:0000313" key="3">
    <source>
        <dbReference type="Ensembl" id="ENSPSTP00000022009.1"/>
    </source>
</evidence>
<organism evidence="3 4">
    <name type="scientific">Pavo cristatus</name>
    <name type="common">Indian peafowl</name>
    <name type="synonym">Blue peafowl</name>
    <dbReference type="NCBI Taxonomy" id="9049"/>
    <lineage>
        <taxon>Eukaryota</taxon>
        <taxon>Metazoa</taxon>
        <taxon>Chordata</taxon>
        <taxon>Craniata</taxon>
        <taxon>Vertebrata</taxon>
        <taxon>Euteleostomi</taxon>
        <taxon>Archelosauria</taxon>
        <taxon>Archosauria</taxon>
        <taxon>Dinosauria</taxon>
        <taxon>Saurischia</taxon>
        <taxon>Theropoda</taxon>
        <taxon>Coelurosauria</taxon>
        <taxon>Aves</taxon>
        <taxon>Neognathae</taxon>
        <taxon>Galloanserae</taxon>
        <taxon>Galliformes</taxon>
        <taxon>Phasianidae</taxon>
        <taxon>Phasianinae</taxon>
        <taxon>Pavo</taxon>
    </lineage>
</organism>
<dbReference type="PROSITE" id="PS50835">
    <property type="entry name" value="IG_LIKE"/>
    <property type="match status" value="1"/>
</dbReference>
<evidence type="ECO:0000256" key="1">
    <source>
        <dbReference type="ARBA" id="ARBA00023319"/>
    </source>
</evidence>
<dbReference type="InterPro" id="IPR007110">
    <property type="entry name" value="Ig-like_dom"/>
</dbReference>